<keyword evidence="1" id="KW-0472">Membrane</keyword>
<organism evidence="2 3">
    <name type="scientific">Brachionus plicatilis</name>
    <name type="common">Marine rotifer</name>
    <name type="synonym">Brachionus muelleri</name>
    <dbReference type="NCBI Taxonomy" id="10195"/>
    <lineage>
        <taxon>Eukaryota</taxon>
        <taxon>Metazoa</taxon>
        <taxon>Spiralia</taxon>
        <taxon>Gnathifera</taxon>
        <taxon>Rotifera</taxon>
        <taxon>Eurotatoria</taxon>
        <taxon>Monogononta</taxon>
        <taxon>Pseudotrocha</taxon>
        <taxon>Ploima</taxon>
        <taxon>Brachionidae</taxon>
        <taxon>Brachionus</taxon>
    </lineage>
</organism>
<dbReference type="AlphaFoldDB" id="A0A3M7P8Z0"/>
<dbReference type="Proteomes" id="UP000276133">
    <property type="component" value="Unassembled WGS sequence"/>
</dbReference>
<evidence type="ECO:0000256" key="1">
    <source>
        <dbReference type="SAM" id="Phobius"/>
    </source>
</evidence>
<evidence type="ECO:0000313" key="2">
    <source>
        <dbReference type="EMBL" id="RMZ95561.1"/>
    </source>
</evidence>
<name>A0A3M7P8Z0_BRAPC</name>
<comment type="caution">
    <text evidence="2">The sequence shown here is derived from an EMBL/GenBank/DDBJ whole genome shotgun (WGS) entry which is preliminary data.</text>
</comment>
<dbReference type="EMBL" id="REGN01012372">
    <property type="protein sequence ID" value="RMZ95561.1"/>
    <property type="molecule type" value="Genomic_DNA"/>
</dbReference>
<reference evidence="2 3" key="1">
    <citation type="journal article" date="2018" name="Sci. Rep.">
        <title>Genomic signatures of local adaptation to the degree of environmental predictability in rotifers.</title>
        <authorList>
            <person name="Franch-Gras L."/>
            <person name="Hahn C."/>
            <person name="Garcia-Roger E.M."/>
            <person name="Carmona M.J."/>
            <person name="Serra M."/>
            <person name="Gomez A."/>
        </authorList>
    </citation>
    <scope>NUCLEOTIDE SEQUENCE [LARGE SCALE GENOMIC DNA]</scope>
    <source>
        <strain evidence="2">HYR1</strain>
    </source>
</reference>
<proteinExistence type="predicted"/>
<feature type="transmembrane region" description="Helical" evidence="1">
    <location>
        <begin position="34"/>
        <end position="51"/>
    </location>
</feature>
<keyword evidence="3" id="KW-1185">Reference proteome</keyword>
<feature type="non-terminal residue" evidence="2">
    <location>
        <position position="1"/>
    </location>
</feature>
<protein>
    <submittedName>
        <fullName evidence="2">Uncharacterized protein</fullName>
    </submittedName>
</protein>
<keyword evidence="1" id="KW-1133">Transmembrane helix</keyword>
<gene>
    <name evidence="2" type="ORF">BpHYR1_038463</name>
</gene>
<keyword evidence="1" id="KW-0812">Transmembrane</keyword>
<evidence type="ECO:0000313" key="3">
    <source>
        <dbReference type="Proteomes" id="UP000276133"/>
    </source>
</evidence>
<accession>A0A3M7P8Z0</accession>
<sequence length="69" mass="8162">KLHKISNQKITNIKFTLDKLSTSILNSFCLKKRFNFPLSIIGFFIKIIINYNSNPCFKLKIEIYPWPLN</sequence>